<evidence type="ECO:0000256" key="6">
    <source>
        <dbReference type="ARBA" id="ARBA00073937"/>
    </source>
</evidence>
<dbReference type="GO" id="GO:0004300">
    <property type="term" value="F:enoyl-CoA hydratase activity"/>
    <property type="evidence" value="ECO:0007669"/>
    <property type="project" value="UniProtKB-EC"/>
</dbReference>
<dbReference type="Pfam" id="PF00378">
    <property type="entry name" value="ECH_1"/>
    <property type="match status" value="1"/>
</dbReference>
<dbReference type="GO" id="GO:0006635">
    <property type="term" value="P:fatty acid beta-oxidation"/>
    <property type="evidence" value="ECO:0007669"/>
    <property type="project" value="TreeGrafter"/>
</dbReference>
<evidence type="ECO:0000256" key="2">
    <source>
        <dbReference type="ARBA" id="ARBA00012076"/>
    </source>
</evidence>
<dbReference type="FunFam" id="3.90.226.10:FF:000019">
    <property type="entry name" value="Enoyl-CoA hydratase, mitochondrial"/>
    <property type="match status" value="1"/>
</dbReference>
<evidence type="ECO:0000256" key="5">
    <source>
        <dbReference type="ARBA" id="ARBA00023239"/>
    </source>
</evidence>
<keyword evidence="7" id="KW-1185">Reference proteome</keyword>
<dbReference type="PANTHER" id="PTHR11941">
    <property type="entry name" value="ENOYL-COA HYDRATASE-RELATED"/>
    <property type="match status" value="1"/>
</dbReference>
<sequence>MQQVVMLSSLAEPKMIKVSTVGEKKNVGLIELHRPKALNALCSELMDEVSDHMKRFNEDKSIGAIVITGSDKAFAAGADIMEMMDKKFADIYTGHFLANWTEVANSKKPVIAAVKGFCLGGGCEFAMMCDIIYAAENAHFGQPEIKIGTIPGAGGTQRLTRVVGKSLAMEMCLTGERINAYEAQQAGLVSKIFPTDKVVNEAIKLGERIAAQSPLIVQMAKEAIFPTDKVVNEAIKLGERIAAQSPLIVQMAKEAFERRLFHTTFATKDRKEGMTAFAEKRSPQWNSE</sequence>
<dbReference type="WBParaSite" id="L893_g1582.t1">
    <property type="protein sequence ID" value="L893_g1582.t1"/>
    <property type="gene ID" value="L893_g1582"/>
</dbReference>
<evidence type="ECO:0000313" key="7">
    <source>
        <dbReference type="Proteomes" id="UP000095287"/>
    </source>
</evidence>
<keyword evidence="3" id="KW-0276">Fatty acid metabolism</keyword>
<dbReference type="FunFam" id="1.10.12.10:FF:000001">
    <property type="entry name" value="Probable enoyl-CoA hydratase, mitochondrial"/>
    <property type="match status" value="1"/>
</dbReference>
<dbReference type="Gene3D" id="1.10.12.10">
    <property type="entry name" value="Lyase 2-enoyl-coa Hydratase, Chain A, domain 2"/>
    <property type="match status" value="1"/>
</dbReference>
<organism evidence="7 8">
    <name type="scientific">Steinernema glaseri</name>
    <dbReference type="NCBI Taxonomy" id="37863"/>
    <lineage>
        <taxon>Eukaryota</taxon>
        <taxon>Metazoa</taxon>
        <taxon>Ecdysozoa</taxon>
        <taxon>Nematoda</taxon>
        <taxon>Chromadorea</taxon>
        <taxon>Rhabditida</taxon>
        <taxon>Tylenchina</taxon>
        <taxon>Panagrolaimomorpha</taxon>
        <taxon>Strongyloidoidea</taxon>
        <taxon>Steinernematidae</taxon>
        <taxon>Steinernema</taxon>
    </lineage>
</organism>
<dbReference type="InterPro" id="IPR014748">
    <property type="entry name" value="Enoyl-CoA_hydra_C"/>
</dbReference>
<keyword evidence="5" id="KW-0456">Lyase</keyword>
<protein>
    <recommendedName>
        <fullName evidence="6">Probable enoyl-CoA hydratase, mitochondrial</fullName>
        <ecNumber evidence="2">4.2.1.17</ecNumber>
    </recommendedName>
</protein>
<dbReference type="Gene3D" id="3.90.226.10">
    <property type="entry name" value="2-enoyl-CoA Hydratase, Chain A, domain 1"/>
    <property type="match status" value="1"/>
</dbReference>
<evidence type="ECO:0000256" key="1">
    <source>
        <dbReference type="ARBA" id="ARBA00005254"/>
    </source>
</evidence>
<name>A0A1I7YFC4_9BILA</name>
<proteinExistence type="inferred from homology"/>
<accession>A0A1I7YFC4</accession>
<dbReference type="AlphaFoldDB" id="A0A1I7YFC4"/>
<dbReference type="EC" id="4.2.1.17" evidence="2"/>
<dbReference type="InterPro" id="IPR001753">
    <property type="entry name" value="Enoyl-CoA_hydra/iso"/>
</dbReference>
<dbReference type="Proteomes" id="UP000095287">
    <property type="component" value="Unplaced"/>
</dbReference>
<dbReference type="CDD" id="cd06558">
    <property type="entry name" value="crotonase-like"/>
    <property type="match status" value="1"/>
</dbReference>
<keyword evidence="4" id="KW-0443">Lipid metabolism</keyword>
<evidence type="ECO:0000256" key="3">
    <source>
        <dbReference type="ARBA" id="ARBA00022832"/>
    </source>
</evidence>
<comment type="similarity">
    <text evidence="1">Belongs to the enoyl-CoA hydratase/isomerase family.</text>
</comment>
<evidence type="ECO:0000256" key="4">
    <source>
        <dbReference type="ARBA" id="ARBA00023098"/>
    </source>
</evidence>
<reference evidence="8" key="1">
    <citation type="submission" date="2016-11" db="UniProtKB">
        <authorList>
            <consortium name="WormBaseParasite"/>
        </authorList>
    </citation>
    <scope>IDENTIFICATION</scope>
</reference>
<evidence type="ECO:0000313" key="8">
    <source>
        <dbReference type="WBParaSite" id="L893_g1582.t1"/>
    </source>
</evidence>
<dbReference type="InterPro" id="IPR029045">
    <property type="entry name" value="ClpP/crotonase-like_dom_sf"/>
</dbReference>
<dbReference type="PANTHER" id="PTHR11941:SF54">
    <property type="entry name" value="ENOYL-COA HYDRATASE, MITOCHONDRIAL"/>
    <property type="match status" value="1"/>
</dbReference>
<dbReference type="SUPFAM" id="SSF52096">
    <property type="entry name" value="ClpP/crotonase"/>
    <property type="match status" value="2"/>
</dbReference>
<dbReference type="GO" id="GO:0005739">
    <property type="term" value="C:mitochondrion"/>
    <property type="evidence" value="ECO:0007669"/>
    <property type="project" value="TreeGrafter"/>
</dbReference>